<dbReference type="Gene3D" id="3.30.1300.30">
    <property type="entry name" value="GSPII I/J protein-like"/>
    <property type="match status" value="1"/>
</dbReference>
<keyword evidence="4" id="KW-0812">Transmembrane</keyword>
<name>A0AAN1JAQ0_9BURK</name>
<sequence length="139" mass="14363">MDARGISLPCRNFPFCAGKLSIFLGLQINKTYRSVWNETTGTWVAAAETTTARGKRSRTVHAAAAFGALIAVTGTALTMIPDVDQGKTIAVGIGAGSYHGYQATALGASARITQNIKVKLGAGISGQGTTVGVGASYQW</sequence>
<dbReference type="InterPro" id="IPR045584">
    <property type="entry name" value="Pilin-like"/>
</dbReference>
<evidence type="ECO:0000313" key="11">
    <source>
        <dbReference type="Proteomes" id="UP000236649"/>
    </source>
</evidence>
<evidence type="ECO:0000259" key="8">
    <source>
        <dbReference type="Pfam" id="PF03895"/>
    </source>
</evidence>
<dbReference type="Pfam" id="PF13018">
    <property type="entry name" value="ESPR"/>
    <property type="match status" value="1"/>
</dbReference>
<feature type="domain" description="Trimeric autotransporter adhesin YadA-like C-terminal membrane anchor" evidence="8">
    <location>
        <begin position="81"/>
        <end position="139"/>
    </location>
</feature>
<protein>
    <recommendedName>
        <fullName evidence="12">Trimeric autotransporter adhesin YadA-like C-terminal membrane anchor domain-containing protein</fullName>
    </recommendedName>
</protein>
<evidence type="ECO:0000313" key="10">
    <source>
        <dbReference type="EMBL" id="AUT69527.1"/>
    </source>
</evidence>
<dbReference type="GO" id="GO:0009279">
    <property type="term" value="C:cell outer membrane"/>
    <property type="evidence" value="ECO:0007669"/>
    <property type="project" value="UniProtKB-SubCell"/>
</dbReference>
<dbReference type="GO" id="GO:0009986">
    <property type="term" value="C:cell surface"/>
    <property type="evidence" value="ECO:0007669"/>
    <property type="project" value="UniProtKB-SubCell"/>
</dbReference>
<evidence type="ECO:0000256" key="2">
    <source>
        <dbReference type="ARBA" id="ARBA00004442"/>
    </source>
</evidence>
<evidence type="ECO:0000259" key="9">
    <source>
        <dbReference type="Pfam" id="PF13018"/>
    </source>
</evidence>
<evidence type="ECO:0008006" key="12">
    <source>
        <dbReference type="Google" id="ProtNLM"/>
    </source>
</evidence>
<evidence type="ECO:0000256" key="6">
    <source>
        <dbReference type="ARBA" id="ARBA00023136"/>
    </source>
</evidence>
<dbReference type="Proteomes" id="UP000236649">
    <property type="component" value="Chromosome 1"/>
</dbReference>
<dbReference type="InterPro" id="IPR024973">
    <property type="entry name" value="ESPR"/>
</dbReference>
<keyword evidence="5" id="KW-0732">Signal</keyword>
<keyword evidence="7" id="KW-0998">Cell outer membrane</keyword>
<evidence type="ECO:0000256" key="5">
    <source>
        <dbReference type="ARBA" id="ARBA00022729"/>
    </source>
</evidence>
<evidence type="ECO:0000256" key="1">
    <source>
        <dbReference type="ARBA" id="ARBA00004241"/>
    </source>
</evidence>
<proteinExistence type="predicted"/>
<evidence type="ECO:0000256" key="7">
    <source>
        <dbReference type="ARBA" id="ARBA00023237"/>
    </source>
</evidence>
<reference evidence="10 11" key="1">
    <citation type="submission" date="2018-01" db="EMBL/GenBank/DDBJ databases">
        <title>Species boundaries and ecological features among Paraburkholderia terrae DSMZ17804T, P. hospita DSMZ17164T and P. caribensis DSMZ13236T.</title>
        <authorList>
            <person name="Pratama A.A."/>
        </authorList>
    </citation>
    <scope>NUCLEOTIDE SEQUENCE [LARGE SCALE GENOMIC DNA]</scope>
    <source>
        <strain evidence="10 11">DSM 17164</strain>
    </source>
</reference>
<feature type="domain" description="ESPR" evidence="9">
    <location>
        <begin position="29"/>
        <end position="76"/>
    </location>
</feature>
<keyword evidence="6" id="KW-0472">Membrane</keyword>
<dbReference type="AlphaFoldDB" id="A0AAN1JAQ0"/>
<dbReference type="Pfam" id="PF03895">
    <property type="entry name" value="YadA_anchor"/>
    <property type="match status" value="1"/>
</dbReference>
<evidence type="ECO:0000256" key="4">
    <source>
        <dbReference type="ARBA" id="ARBA00022692"/>
    </source>
</evidence>
<accession>A0AAN1JAQ0</accession>
<dbReference type="SUPFAM" id="SSF54523">
    <property type="entry name" value="Pili subunits"/>
    <property type="match status" value="1"/>
</dbReference>
<dbReference type="RefSeq" id="WP_090835918.1">
    <property type="nucleotide sequence ID" value="NZ_CADFGJ010000033.1"/>
</dbReference>
<dbReference type="InterPro" id="IPR005594">
    <property type="entry name" value="YadA_C"/>
</dbReference>
<evidence type="ECO:0000256" key="3">
    <source>
        <dbReference type="ARBA" id="ARBA00022452"/>
    </source>
</evidence>
<gene>
    <name evidence="10" type="ORF">C2L64_15435</name>
</gene>
<organism evidence="10 11">
    <name type="scientific">Paraburkholderia hospita</name>
    <dbReference type="NCBI Taxonomy" id="169430"/>
    <lineage>
        <taxon>Bacteria</taxon>
        <taxon>Pseudomonadati</taxon>
        <taxon>Pseudomonadota</taxon>
        <taxon>Betaproteobacteria</taxon>
        <taxon>Burkholderiales</taxon>
        <taxon>Burkholderiaceae</taxon>
        <taxon>Paraburkholderia</taxon>
    </lineage>
</organism>
<keyword evidence="3" id="KW-1134">Transmembrane beta strand</keyword>
<dbReference type="EMBL" id="CP026105">
    <property type="protein sequence ID" value="AUT69527.1"/>
    <property type="molecule type" value="Genomic_DNA"/>
</dbReference>
<dbReference type="KEGG" id="phs:C2L64_15435"/>
<comment type="subcellular location">
    <subcellularLocation>
        <location evidence="2">Cell outer membrane</location>
    </subcellularLocation>
    <subcellularLocation>
        <location evidence="1">Cell surface</location>
    </subcellularLocation>
</comment>